<dbReference type="Gene3D" id="3.30.70.1430">
    <property type="entry name" value="Multidrug efflux transporter AcrB pore domain"/>
    <property type="match status" value="2"/>
</dbReference>
<dbReference type="PANTHER" id="PTHR32063:SF0">
    <property type="entry name" value="SWARMING MOTILITY PROTEIN SWRC"/>
    <property type="match status" value="1"/>
</dbReference>
<dbReference type="PANTHER" id="PTHR32063">
    <property type="match status" value="1"/>
</dbReference>
<feature type="transmembrane region" description="Helical" evidence="1">
    <location>
        <begin position="360"/>
        <end position="380"/>
    </location>
</feature>
<feature type="transmembrane region" description="Helical" evidence="1">
    <location>
        <begin position="868"/>
        <end position="887"/>
    </location>
</feature>
<gene>
    <name evidence="2" type="ORF">J3U87_12570</name>
</gene>
<dbReference type="Proteomes" id="UP000663929">
    <property type="component" value="Chromosome"/>
</dbReference>
<dbReference type="PRINTS" id="PR00702">
    <property type="entry name" value="ACRIFLAVINRP"/>
</dbReference>
<feature type="transmembrane region" description="Helical" evidence="1">
    <location>
        <begin position="894"/>
        <end position="914"/>
    </location>
</feature>
<feature type="transmembrane region" description="Helical" evidence="1">
    <location>
        <begin position="431"/>
        <end position="452"/>
    </location>
</feature>
<dbReference type="Gene3D" id="3.30.70.1440">
    <property type="entry name" value="Multidrug efflux transporter AcrB pore domain"/>
    <property type="match status" value="1"/>
</dbReference>
<accession>A0A8A4TVV2</accession>
<dbReference type="Pfam" id="PF00873">
    <property type="entry name" value="ACR_tran"/>
    <property type="match status" value="1"/>
</dbReference>
<protein>
    <submittedName>
        <fullName evidence="2">Efflux RND transporter permease subunit</fullName>
    </submittedName>
</protein>
<evidence type="ECO:0000313" key="2">
    <source>
        <dbReference type="EMBL" id="QTD53281.1"/>
    </source>
</evidence>
<dbReference type="KEGG" id="scor:J3U87_12570"/>
<keyword evidence="1" id="KW-1133">Transmembrane helix</keyword>
<proteinExistence type="predicted"/>
<dbReference type="SUPFAM" id="SSF82714">
    <property type="entry name" value="Multidrug efflux transporter AcrB TolC docking domain, DN and DC subdomains"/>
    <property type="match status" value="2"/>
</dbReference>
<feature type="transmembrane region" description="Helical" evidence="1">
    <location>
        <begin position="920"/>
        <end position="941"/>
    </location>
</feature>
<dbReference type="Gene3D" id="1.20.1640.10">
    <property type="entry name" value="Multidrug efflux transporter AcrB transmembrane domain"/>
    <property type="match status" value="2"/>
</dbReference>
<dbReference type="GO" id="GO:0005886">
    <property type="term" value="C:plasma membrane"/>
    <property type="evidence" value="ECO:0007669"/>
    <property type="project" value="TreeGrafter"/>
</dbReference>
<organism evidence="2 3">
    <name type="scientific">Sulfidibacter corallicola</name>
    <dbReference type="NCBI Taxonomy" id="2818388"/>
    <lineage>
        <taxon>Bacteria</taxon>
        <taxon>Pseudomonadati</taxon>
        <taxon>Acidobacteriota</taxon>
        <taxon>Holophagae</taxon>
        <taxon>Acanthopleuribacterales</taxon>
        <taxon>Acanthopleuribacteraceae</taxon>
        <taxon>Sulfidibacter</taxon>
    </lineage>
</organism>
<dbReference type="SUPFAM" id="SSF82866">
    <property type="entry name" value="Multidrug efflux transporter AcrB transmembrane domain"/>
    <property type="match status" value="2"/>
</dbReference>
<feature type="transmembrane region" description="Helical" evidence="1">
    <location>
        <begin position="464"/>
        <end position="489"/>
    </location>
</feature>
<dbReference type="SUPFAM" id="SSF82693">
    <property type="entry name" value="Multidrug efflux transporter AcrB pore domain, PN1, PN2, PC1 and PC2 subdomains"/>
    <property type="match status" value="2"/>
</dbReference>
<reference evidence="2" key="1">
    <citation type="submission" date="2021-03" db="EMBL/GenBank/DDBJ databases">
        <title>Acanthopleuribacteraceae sp. M133.</title>
        <authorList>
            <person name="Wang G."/>
        </authorList>
    </citation>
    <scope>NUCLEOTIDE SEQUENCE</scope>
    <source>
        <strain evidence="2">M133</strain>
    </source>
</reference>
<feature type="transmembrane region" description="Helical" evidence="1">
    <location>
        <begin position="386"/>
        <end position="411"/>
    </location>
</feature>
<dbReference type="AlphaFoldDB" id="A0A8A4TVV2"/>
<dbReference type="RefSeq" id="WP_237383383.1">
    <property type="nucleotide sequence ID" value="NZ_CP071793.1"/>
</dbReference>
<feature type="transmembrane region" description="Helical" evidence="1">
    <location>
        <begin position="1038"/>
        <end position="1059"/>
    </location>
</feature>
<dbReference type="EMBL" id="CP071793">
    <property type="protein sequence ID" value="QTD53281.1"/>
    <property type="molecule type" value="Genomic_DNA"/>
</dbReference>
<keyword evidence="3" id="KW-1185">Reference proteome</keyword>
<dbReference type="GO" id="GO:0042910">
    <property type="term" value="F:xenobiotic transmembrane transporter activity"/>
    <property type="evidence" value="ECO:0007669"/>
    <property type="project" value="TreeGrafter"/>
</dbReference>
<dbReference type="InterPro" id="IPR001036">
    <property type="entry name" value="Acrflvin-R"/>
</dbReference>
<dbReference type="Gene3D" id="3.30.70.1320">
    <property type="entry name" value="Multidrug efflux transporter AcrB pore domain like"/>
    <property type="match status" value="1"/>
</dbReference>
<feature type="transmembrane region" description="Helical" evidence="1">
    <location>
        <begin position="334"/>
        <end position="353"/>
    </location>
</feature>
<keyword evidence="1" id="KW-0812">Transmembrane</keyword>
<feature type="transmembrane region" description="Helical" evidence="1">
    <location>
        <begin position="973"/>
        <end position="996"/>
    </location>
</feature>
<dbReference type="InterPro" id="IPR027463">
    <property type="entry name" value="AcrB_DN_DC_subdom"/>
</dbReference>
<sequence>MIDFLLRRPVAVSMFYLAVVILGFLSFRNLSVEGQPDTEMPQLVVSTVWGASSPEVVQVFLTSPIEEAAAQVEGLEELYSSSTRGESTVTLKFNRDTDMEFARLDLNERLSQLRGNLPPGAQQPVISMVDTEDRGSGRMFMLCSISGPYDFQRLSEILKDQLRPELSSVEGVAELLVWGDREKNIRVSLDREAMDLYNLVPSIINQKIAALTDNYETSRSHLGNQEYSITIENSIRSLDELNNLVVAQSEERKVLLSDVAKLSIGQARPRSLSRLNGNPTLAVTIFKETGANVIETSDRVKQKVAEVLPTLPEGFRLDWVVDEGQMMKEQLDSVYQRALWCIGLIVILLLIFLRSVSAAMVITFNILFSVLITINFMYYFQVSFNVVTLSGLAIGFGMLVDNAIVVLENIFRHRELGKNKLDAAVEGVKEVGWALLAATLTTVAAFGCMLGLKDRLAVTYLPLALAVIFSLSASLLVSFSFTPLLSLLIRGSNLRREKRSEGGGRLQAMLSKPLLWLLSSYGKVVDLVLHHKLTVLVVTGCLMFLFTRIFFTEIDRGGFSFGFLRDDSVIVSIRMPEGAELETADDVIRQFEEPLLELEVGGYKDLSVRVDGVRAVMEVRFSSEMLASPYPLALKSRLIGIAQGFAGINVFVGGINADDNYYSGSTGYETYNSSIRLLGYNYKRLMDYSEKVLRTVRRNRRVKNTNIQTSRRSFGRRDQTESVIEVDRKALKHHAIDVSYLMGFISRNLRLESLTRTKYQGEEIILELKFEDADVFDIKALENLVITTEEGERIRLQDLVVLRERKVPGGIDRKDQQYAVTIQWDYKASYKKARRYNESVFSSLELPSGFSAELDYDRDLSQEETENLKWVLIVAAAIVFMIIATLYESFIDPLIIFSTIPLSFIGVSWIYWYTGNSFDSTAYIGLVILAGIVVNNSILLVSQLGLEVRRMDETGLTFNQAITKACQDRLRPILLTAITTIVGLLPLLDEFVVWLMDFPLIVWLIEMGGGSVAANEGAENAGLQATLKMFSSLSRSTVGGMISATLSTLFVIPVVYAIFFRGKQWLHVRINEVFRVLRADGEEA</sequence>
<dbReference type="Gene3D" id="3.30.2090.10">
    <property type="entry name" value="Multidrug efflux transporter AcrB TolC docking domain, DN and DC subdomains"/>
    <property type="match status" value="2"/>
</dbReference>
<keyword evidence="1" id="KW-0472">Membrane</keyword>
<name>A0A8A4TVV2_SULCO</name>
<feature type="transmembrane region" description="Helical" evidence="1">
    <location>
        <begin position="12"/>
        <end position="30"/>
    </location>
</feature>
<evidence type="ECO:0000256" key="1">
    <source>
        <dbReference type="SAM" id="Phobius"/>
    </source>
</evidence>
<feature type="transmembrane region" description="Helical" evidence="1">
    <location>
        <begin position="533"/>
        <end position="551"/>
    </location>
</feature>
<evidence type="ECO:0000313" key="3">
    <source>
        <dbReference type="Proteomes" id="UP000663929"/>
    </source>
</evidence>